<proteinExistence type="predicted"/>
<evidence type="ECO:0000256" key="3">
    <source>
        <dbReference type="ARBA" id="ARBA00022801"/>
    </source>
</evidence>
<dbReference type="PROSITE" id="PS50126">
    <property type="entry name" value="S1"/>
    <property type="match status" value="1"/>
</dbReference>
<evidence type="ECO:0000313" key="7">
    <source>
        <dbReference type="EMBL" id="WZL70485.1"/>
    </source>
</evidence>
<keyword evidence="4" id="KW-0460">Magnesium</keyword>
<dbReference type="InterPro" id="IPR019307">
    <property type="entry name" value="RNA-bd_AU-1/RNase_E/G"/>
</dbReference>
<dbReference type="Gene3D" id="2.40.50.140">
    <property type="entry name" value="Nucleic acid-binding proteins"/>
    <property type="match status" value="1"/>
</dbReference>
<protein>
    <submittedName>
        <fullName evidence="7">Rne/Rng family ribonuclease</fullName>
    </submittedName>
</protein>
<dbReference type="RefSeq" id="WP_341877449.1">
    <property type="nucleotide sequence ID" value="NZ_CP121687.1"/>
</dbReference>
<dbReference type="SMART" id="SM00316">
    <property type="entry name" value="S1"/>
    <property type="match status" value="1"/>
</dbReference>
<accession>A0ABZ2Y6E9</accession>
<dbReference type="InterPro" id="IPR004659">
    <property type="entry name" value="RNase_E/G"/>
</dbReference>
<dbReference type="SUPFAM" id="SSF50249">
    <property type="entry name" value="Nucleic acid-binding proteins"/>
    <property type="match status" value="1"/>
</dbReference>
<evidence type="ECO:0000256" key="4">
    <source>
        <dbReference type="ARBA" id="ARBA00022842"/>
    </source>
</evidence>
<dbReference type="Proteomes" id="UP001486565">
    <property type="component" value="Chromosome"/>
</dbReference>
<evidence type="ECO:0000256" key="1">
    <source>
        <dbReference type="ARBA" id="ARBA00001946"/>
    </source>
</evidence>
<dbReference type="InterPro" id="IPR003029">
    <property type="entry name" value="S1_domain"/>
</dbReference>
<keyword evidence="8" id="KW-1185">Reference proteome</keyword>
<sequence length="478" mass="54881">MPTDIIVDVGVNQTRIGVIEDQKLVELYIDMDNKEKTVGNIYRGVVKKILPGIQAAFVDLGLNKNGFIYLKELEETLSNDGNIKKLKEGDHITVQIEKEAIGTKGPKLTSHISIPGKYIVLIPRENSIGISKKIENEEERNRLKSIFEKYKPKNCGIIVRTECGGKEEEEIIKEIQFLTMMWESIEKKEQYISAPVLLYKEVSTALKIARDLLSSKIRHYIVNDKNLYNEVRNFIEAVSPHLTEKIQYLEEEHLFQHFLIESQIEKALQRHIWLKSGGMIIIDHTEALTVIDVNTAKFVGNKNMEKTILKTNIEAAEEIARQIRIRNIGGIIIIDFIDMKNEEDRNTVLNVLAQELKKDRVQTTVLGITKLGLVEMTRKKTGPSLTSLLFNRCPACEGRGIMPSIKYIGDKIEKEIDYIFTHTIYTKIIIEANKEIIEWFNSKGASYKKALEEKYHKSIIFTENNSLSNEEYKIIKEK</sequence>
<evidence type="ECO:0000256" key="5">
    <source>
        <dbReference type="ARBA" id="ARBA00022884"/>
    </source>
</evidence>
<evidence type="ECO:0000256" key="2">
    <source>
        <dbReference type="ARBA" id="ARBA00022723"/>
    </source>
</evidence>
<feature type="domain" description="S1 motif" evidence="6">
    <location>
        <begin position="39"/>
        <end position="96"/>
    </location>
</feature>
<dbReference type="EMBL" id="CP121687">
    <property type="protein sequence ID" value="WZL70485.1"/>
    <property type="molecule type" value="Genomic_DNA"/>
</dbReference>
<evidence type="ECO:0000313" key="8">
    <source>
        <dbReference type="Proteomes" id="UP001486565"/>
    </source>
</evidence>
<dbReference type="Gene3D" id="3.40.1260.20">
    <property type="entry name" value="Ribonuclease E, catalytic domain"/>
    <property type="match status" value="1"/>
</dbReference>
<dbReference type="Pfam" id="PF10150">
    <property type="entry name" value="RNase_E_G"/>
    <property type="match status" value="1"/>
</dbReference>
<name>A0ABZ2Y6E9_9FIRM</name>
<dbReference type="CDD" id="cd04453">
    <property type="entry name" value="S1_RNase_E"/>
    <property type="match status" value="1"/>
</dbReference>
<comment type="cofactor">
    <cofactor evidence="1">
        <name>Mg(2+)</name>
        <dbReference type="ChEBI" id="CHEBI:18420"/>
    </cofactor>
</comment>
<organism evidence="7 8">
    <name type="scientific">Defluviitalea saccharophila</name>
    <dbReference type="NCBI Taxonomy" id="879970"/>
    <lineage>
        <taxon>Bacteria</taxon>
        <taxon>Bacillati</taxon>
        <taxon>Bacillota</taxon>
        <taxon>Clostridia</taxon>
        <taxon>Lachnospirales</taxon>
        <taxon>Defluviitaleaceae</taxon>
        <taxon>Defluviitalea</taxon>
    </lineage>
</organism>
<gene>
    <name evidence="7" type="ORF">QBE51_02825</name>
</gene>
<dbReference type="PANTHER" id="PTHR30001">
    <property type="entry name" value="RIBONUCLEASE"/>
    <property type="match status" value="1"/>
</dbReference>
<keyword evidence="2" id="KW-0479">Metal-binding</keyword>
<evidence type="ECO:0000259" key="6">
    <source>
        <dbReference type="PROSITE" id="PS50126"/>
    </source>
</evidence>
<dbReference type="InterPro" id="IPR012340">
    <property type="entry name" value="NA-bd_OB-fold"/>
</dbReference>
<dbReference type="NCBIfam" id="TIGR00757">
    <property type="entry name" value="RNaseEG"/>
    <property type="match status" value="1"/>
</dbReference>
<reference evidence="7 8" key="1">
    <citation type="submission" date="2023-03" db="EMBL/GenBank/DDBJ databases">
        <title>Novel Species.</title>
        <authorList>
            <person name="Ma S."/>
        </authorList>
    </citation>
    <scope>NUCLEOTIDE SEQUENCE [LARGE SCALE GENOMIC DNA]</scope>
    <source>
        <strain evidence="7 8">LIND6LT2</strain>
    </source>
</reference>
<dbReference type="PANTHER" id="PTHR30001:SF0">
    <property type="entry name" value="RIBONUCLEASE G"/>
    <property type="match status" value="1"/>
</dbReference>
<dbReference type="Pfam" id="PF00575">
    <property type="entry name" value="S1"/>
    <property type="match status" value="1"/>
</dbReference>
<keyword evidence="3" id="KW-0378">Hydrolase</keyword>
<keyword evidence="5" id="KW-0694">RNA-binding</keyword>